<comment type="caution">
    <text evidence="1">The sequence shown here is derived from an EMBL/GenBank/DDBJ whole genome shotgun (WGS) entry which is preliminary data.</text>
</comment>
<sequence>MGRYDDLLTSRIGDKVLDDLCPLAPNRISDLLQRHPEIPKDFVDFLQQIGAGTLGPDRYSIYSGLVDAKELLGEAEMFDRLALFGDDFGGVSHGFEVHGWHMVEFDSSLGALKELNTSFEVFIRNLIEALK</sequence>
<proteinExistence type="predicted"/>
<name>A0A0D0KG91_AGRTU</name>
<dbReference type="Proteomes" id="UP000035017">
    <property type="component" value="Unassembled WGS sequence"/>
</dbReference>
<evidence type="ECO:0008006" key="3">
    <source>
        <dbReference type="Google" id="ProtNLM"/>
    </source>
</evidence>
<protein>
    <recommendedName>
        <fullName evidence="3">SMI1/KNR4 family protein</fullName>
    </recommendedName>
</protein>
<dbReference type="AlphaFoldDB" id="A0A0D0KG91"/>
<dbReference type="OrthoDB" id="8902640at2"/>
<accession>A0A0D0KG91</accession>
<reference evidence="1 2" key="1">
    <citation type="submission" date="2014-12" db="EMBL/GenBank/DDBJ databases">
        <title>16Stimator: statistical estimation of ribosomal gene copy numbers from draft genome assemblies.</title>
        <authorList>
            <person name="Perisin M.A."/>
            <person name="Vetter M."/>
            <person name="Gilbert J.A."/>
            <person name="Bergelson J."/>
        </authorList>
    </citation>
    <scope>NUCLEOTIDE SEQUENCE [LARGE SCALE GENOMIC DNA]</scope>
    <source>
        <strain evidence="1 2">MEJ076</strain>
    </source>
</reference>
<dbReference type="SUPFAM" id="SSF160631">
    <property type="entry name" value="SMI1/KNR4-like"/>
    <property type="match status" value="1"/>
</dbReference>
<organism evidence="1 2">
    <name type="scientific">Agrobacterium tumefaciens</name>
    <dbReference type="NCBI Taxonomy" id="358"/>
    <lineage>
        <taxon>Bacteria</taxon>
        <taxon>Pseudomonadati</taxon>
        <taxon>Pseudomonadota</taxon>
        <taxon>Alphaproteobacteria</taxon>
        <taxon>Hyphomicrobiales</taxon>
        <taxon>Rhizobiaceae</taxon>
        <taxon>Rhizobium/Agrobacterium group</taxon>
        <taxon>Agrobacterium</taxon>
        <taxon>Agrobacterium tumefaciens complex</taxon>
    </lineage>
</organism>
<evidence type="ECO:0000313" key="1">
    <source>
        <dbReference type="EMBL" id="KIP98349.1"/>
    </source>
</evidence>
<gene>
    <name evidence="1" type="ORF">RU07_22130</name>
</gene>
<dbReference type="InterPro" id="IPR037883">
    <property type="entry name" value="Knr4/Smi1-like_sf"/>
</dbReference>
<dbReference type="EMBL" id="JXQV01000035">
    <property type="protein sequence ID" value="KIP98349.1"/>
    <property type="molecule type" value="Genomic_DNA"/>
</dbReference>
<evidence type="ECO:0000313" key="2">
    <source>
        <dbReference type="Proteomes" id="UP000035017"/>
    </source>
</evidence>